<proteinExistence type="predicted"/>
<dbReference type="AlphaFoldDB" id="X0UD36"/>
<name>X0UD36_9ZZZZ</name>
<comment type="caution">
    <text evidence="2">The sequence shown here is derived from an EMBL/GenBank/DDBJ whole genome shotgun (WGS) entry which is preliminary data.</text>
</comment>
<gene>
    <name evidence="2" type="ORF">S01H1_32506</name>
</gene>
<protein>
    <recommendedName>
        <fullName evidence="1">Formyl transferase C-terminal domain-containing protein</fullName>
    </recommendedName>
</protein>
<reference evidence="2" key="1">
    <citation type="journal article" date="2014" name="Front. Microbiol.">
        <title>High frequency of phylogenetically diverse reductive dehalogenase-homologous genes in deep subseafloor sedimentary metagenomes.</title>
        <authorList>
            <person name="Kawai M."/>
            <person name="Futagami T."/>
            <person name="Toyoda A."/>
            <person name="Takaki Y."/>
            <person name="Nishi S."/>
            <person name="Hori S."/>
            <person name="Arai W."/>
            <person name="Tsubouchi T."/>
            <person name="Morono Y."/>
            <person name="Uchiyama I."/>
            <person name="Ito T."/>
            <person name="Fujiyama A."/>
            <person name="Inagaki F."/>
            <person name="Takami H."/>
        </authorList>
    </citation>
    <scope>NUCLEOTIDE SEQUENCE</scope>
    <source>
        <strain evidence="2">Expedition CK06-06</strain>
    </source>
</reference>
<dbReference type="Pfam" id="PF02911">
    <property type="entry name" value="Formyl_trans_C"/>
    <property type="match status" value="1"/>
</dbReference>
<evidence type="ECO:0000259" key="1">
    <source>
        <dbReference type="Pfam" id="PF02911"/>
    </source>
</evidence>
<dbReference type="SUPFAM" id="SSF50486">
    <property type="entry name" value="FMT C-terminal domain-like"/>
    <property type="match status" value="1"/>
</dbReference>
<dbReference type="InterPro" id="IPR011034">
    <property type="entry name" value="Formyl_transferase-like_C_sf"/>
</dbReference>
<dbReference type="EMBL" id="BARS01020128">
    <property type="protein sequence ID" value="GAG03694.1"/>
    <property type="molecule type" value="Genomic_DNA"/>
</dbReference>
<dbReference type="Gene3D" id="3.10.25.10">
    <property type="entry name" value="Formyl transferase, C-terminal domain"/>
    <property type="match status" value="1"/>
</dbReference>
<feature type="domain" description="Formyl transferase C-terminal" evidence="1">
    <location>
        <begin position="1"/>
        <end position="28"/>
    </location>
</feature>
<dbReference type="GO" id="GO:0003824">
    <property type="term" value="F:catalytic activity"/>
    <property type="evidence" value="ECO:0007669"/>
    <property type="project" value="InterPro"/>
</dbReference>
<dbReference type="InterPro" id="IPR037022">
    <property type="entry name" value="Formyl_trans_C_sf"/>
</dbReference>
<accession>X0UD36</accession>
<evidence type="ECO:0000313" key="2">
    <source>
        <dbReference type="EMBL" id="GAG03694.1"/>
    </source>
</evidence>
<organism evidence="2">
    <name type="scientific">marine sediment metagenome</name>
    <dbReference type="NCBI Taxonomy" id="412755"/>
    <lineage>
        <taxon>unclassified sequences</taxon>
        <taxon>metagenomes</taxon>
        <taxon>ecological metagenomes</taxon>
    </lineage>
</organism>
<dbReference type="InterPro" id="IPR005793">
    <property type="entry name" value="Formyl_trans_C"/>
</dbReference>
<feature type="non-terminal residue" evidence="2">
    <location>
        <position position="1"/>
    </location>
</feature>
<sequence length="38" mass="4339">TGKGLLEIGEVQLEGKKRMKVEEFLRGTKLQFKMMLGD</sequence>